<dbReference type="Gene3D" id="3.90.320.10">
    <property type="match status" value="1"/>
</dbReference>
<proteinExistence type="predicted"/>
<feature type="domain" description="PD-(D/E)XK endonuclease-like" evidence="1">
    <location>
        <begin position="80"/>
        <end position="269"/>
    </location>
</feature>
<dbReference type="InterPro" id="IPR011604">
    <property type="entry name" value="PDDEXK-like_dom_sf"/>
</dbReference>
<accession>A0A518H9Z0</accession>
<dbReference type="Pfam" id="PF12705">
    <property type="entry name" value="PDDEXK_1"/>
    <property type="match status" value="1"/>
</dbReference>
<dbReference type="AlphaFoldDB" id="A0A518H9Z0"/>
<dbReference type="InterPro" id="IPR038726">
    <property type="entry name" value="PDDEXK_AddAB-type"/>
</dbReference>
<dbReference type="RefSeq" id="WP_145275681.1">
    <property type="nucleotide sequence ID" value="NZ_CP036426.1"/>
</dbReference>
<evidence type="ECO:0000313" key="3">
    <source>
        <dbReference type="Proteomes" id="UP000317835"/>
    </source>
</evidence>
<evidence type="ECO:0000259" key="1">
    <source>
        <dbReference type="Pfam" id="PF12705"/>
    </source>
</evidence>
<reference evidence="2 3" key="1">
    <citation type="submission" date="2019-02" db="EMBL/GenBank/DDBJ databases">
        <title>Deep-cultivation of Planctomycetes and their phenomic and genomic characterization uncovers novel biology.</title>
        <authorList>
            <person name="Wiegand S."/>
            <person name="Jogler M."/>
            <person name="Boedeker C."/>
            <person name="Pinto D."/>
            <person name="Vollmers J."/>
            <person name="Rivas-Marin E."/>
            <person name="Kohn T."/>
            <person name="Peeters S.H."/>
            <person name="Heuer A."/>
            <person name="Rast P."/>
            <person name="Oberbeckmann S."/>
            <person name="Bunk B."/>
            <person name="Jeske O."/>
            <person name="Meyerdierks A."/>
            <person name="Storesund J.E."/>
            <person name="Kallscheuer N."/>
            <person name="Luecker S."/>
            <person name="Lage O.M."/>
            <person name="Pohl T."/>
            <person name="Merkel B.J."/>
            <person name="Hornburger P."/>
            <person name="Mueller R.-W."/>
            <person name="Bruemmer F."/>
            <person name="Labrenz M."/>
            <person name="Spormann A.M."/>
            <person name="Op den Camp H."/>
            <person name="Overmann J."/>
            <person name="Amann R."/>
            <person name="Jetten M.S.M."/>
            <person name="Mascher T."/>
            <person name="Medema M.H."/>
            <person name="Devos D.P."/>
            <person name="Kaster A.-K."/>
            <person name="Ovreas L."/>
            <person name="Rohde M."/>
            <person name="Galperin M.Y."/>
            <person name="Jogler C."/>
        </authorList>
    </citation>
    <scope>NUCLEOTIDE SEQUENCE [LARGE SCALE GENOMIC DNA]</scope>
    <source>
        <strain evidence="2 3">ElP</strain>
    </source>
</reference>
<protein>
    <submittedName>
        <fullName evidence="2">PD-(D/E)XK nuclease superfamily protein</fullName>
    </submittedName>
</protein>
<keyword evidence="3" id="KW-1185">Reference proteome</keyword>
<name>A0A518H9Z0_9BACT</name>
<dbReference type="Proteomes" id="UP000317835">
    <property type="component" value="Chromosome"/>
</dbReference>
<gene>
    <name evidence="2" type="ORF">ElP_56180</name>
</gene>
<dbReference type="OrthoDB" id="9909922at2"/>
<sequence>MASSSTTLPILDPGRPLRLTPTDVSLFVRLEQCERFLRFRLAERAGQDFMEPYGVVPQRISPLLSRSGHTFEKTIEEALARRSRTVHYAVKYALAHNRPENNREVAGEARTLRPGEAVLLFQPRLEAEVEGWRLRGDVDLLKLERDGDGTLHVLLADLKSTAEVKVEHRLQVAFYRLMVERIFRDDGIAHEPITMGVLYRSPADPTPEEQVEIEPRRDAAEGSFGLVEEALLEVVADPDAYVQAASDLVLGSGSTARRVAQAPFEDLPYYYSVSCSGGGSTSPRQ</sequence>
<dbReference type="KEGG" id="tpla:ElP_56180"/>
<evidence type="ECO:0000313" key="2">
    <source>
        <dbReference type="EMBL" id="QDV37675.1"/>
    </source>
</evidence>
<organism evidence="2 3">
    <name type="scientific">Tautonia plasticadhaerens</name>
    <dbReference type="NCBI Taxonomy" id="2527974"/>
    <lineage>
        <taxon>Bacteria</taxon>
        <taxon>Pseudomonadati</taxon>
        <taxon>Planctomycetota</taxon>
        <taxon>Planctomycetia</taxon>
        <taxon>Isosphaerales</taxon>
        <taxon>Isosphaeraceae</taxon>
        <taxon>Tautonia</taxon>
    </lineage>
</organism>
<dbReference type="EMBL" id="CP036426">
    <property type="protein sequence ID" value="QDV37675.1"/>
    <property type="molecule type" value="Genomic_DNA"/>
</dbReference>